<feature type="transmembrane region" description="Helical" evidence="1">
    <location>
        <begin position="72"/>
        <end position="90"/>
    </location>
</feature>
<feature type="transmembrane region" description="Helical" evidence="1">
    <location>
        <begin position="12"/>
        <end position="35"/>
    </location>
</feature>
<organism evidence="2 3">
    <name type="scientific">Leifsonia virtsii</name>
    <dbReference type="NCBI Taxonomy" id="3035915"/>
    <lineage>
        <taxon>Bacteria</taxon>
        <taxon>Bacillati</taxon>
        <taxon>Actinomycetota</taxon>
        <taxon>Actinomycetes</taxon>
        <taxon>Micrococcales</taxon>
        <taxon>Microbacteriaceae</taxon>
        <taxon>Leifsonia</taxon>
    </lineage>
</organism>
<accession>A0ABT8J2Q0</accession>
<keyword evidence="3" id="KW-1185">Reference proteome</keyword>
<evidence type="ECO:0000256" key="1">
    <source>
        <dbReference type="SAM" id="Phobius"/>
    </source>
</evidence>
<feature type="transmembrane region" description="Helical" evidence="1">
    <location>
        <begin position="232"/>
        <end position="263"/>
    </location>
</feature>
<sequence>MNILDLLRLKSAPWFSLLMSVVALFTVWAIFHSIAPSTAVGDFLLALGLPSGVADGARAVHDWIVAEPRATWASWGVLALALGVGARYVASVYYQREARKESQSAGRAVGSAKSRAFDDGVVRETGELQMQRVQLAEKAYEKKAKYERQLRKYEGSLQFQCAASYWLVAGIAVELQPRSLEPLGAGVPVSLITALAATGGLTLIALLIACAMEEFYDSYEHPTGADRFKDTLQIFGLEVLLLLFRLALVLFGLPLFVLGYFLYPRFSESTPADG</sequence>
<dbReference type="Proteomes" id="UP001174210">
    <property type="component" value="Unassembled WGS sequence"/>
</dbReference>
<name>A0ABT8J2Q0_9MICO</name>
<gene>
    <name evidence="2" type="ORF">P5G59_19470</name>
</gene>
<feature type="transmembrane region" description="Helical" evidence="1">
    <location>
        <begin position="185"/>
        <end position="211"/>
    </location>
</feature>
<protein>
    <submittedName>
        <fullName evidence="2">Uncharacterized protein</fullName>
    </submittedName>
</protein>
<keyword evidence="1" id="KW-0472">Membrane</keyword>
<keyword evidence="1" id="KW-0812">Transmembrane</keyword>
<dbReference type="RefSeq" id="WP_301220681.1">
    <property type="nucleotide sequence ID" value="NZ_JAROCB010000006.1"/>
</dbReference>
<dbReference type="EMBL" id="JAROCB010000006">
    <property type="protein sequence ID" value="MDN4599340.1"/>
    <property type="molecule type" value="Genomic_DNA"/>
</dbReference>
<feature type="transmembrane region" description="Helical" evidence="1">
    <location>
        <begin position="155"/>
        <end position="173"/>
    </location>
</feature>
<proteinExistence type="predicted"/>
<comment type="caution">
    <text evidence="2">The sequence shown here is derived from an EMBL/GenBank/DDBJ whole genome shotgun (WGS) entry which is preliminary data.</text>
</comment>
<evidence type="ECO:0000313" key="3">
    <source>
        <dbReference type="Proteomes" id="UP001174210"/>
    </source>
</evidence>
<reference evidence="2" key="1">
    <citation type="submission" date="2023-03" db="EMBL/GenBank/DDBJ databases">
        <title>MT1 and MT2 Draft Genomes of Novel Species.</title>
        <authorList>
            <person name="Venkateswaran K."/>
        </authorList>
    </citation>
    <scope>NUCLEOTIDE SEQUENCE</scope>
    <source>
        <strain evidence="2">F6_8S_P_1A</strain>
    </source>
</reference>
<evidence type="ECO:0000313" key="2">
    <source>
        <dbReference type="EMBL" id="MDN4599340.1"/>
    </source>
</evidence>
<keyword evidence="1" id="KW-1133">Transmembrane helix</keyword>